<dbReference type="EMBL" id="JAHWZX010000016">
    <property type="protein sequence ID" value="MBW4331981.1"/>
    <property type="molecule type" value="Genomic_DNA"/>
</dbReference>
<feature type="modified residue" description="4-aspartylphosphate" evidence="2">
    <location>
        <position position="54"/>
    </location>
</feature>
<keyword evidence="5" id="KW-1185">Reference proteome</keyword>
<dbReference type="Pfam" id="PF00072">
    <property type="entry name" value="Response_reg"/>
    <property type="match status" value="1"/>
</dbReference>
<proteinExistence type="predicted"/>
<feature type="domain" description="Response regulatory" evidence="3">
    <location>
        <begin position="2"/>
        <end position="121"/>
    </location>
</feature>
<dbReference type="SMART" id="SM00448">
    <property type="entry name" value="REC"/>
    <property type="match status" value="1"/>
</dbReference>
<dbReference type="RefSeq" id="WP_219239108.1">
    <property type="nucleotide sequence ID" value="NZ_JAHWZX010000016.1"/>
</dbReference>
<name>A0ABS6XRF1_9SPHN</name>
<evidence type="ECO:0000313" key="4">
    <source>
        <dbReference type="EMBL" id="MBW4331981.1"/>
    </source>
</evidence>
<keyword evidence="1 2" id="KW-0597">Phosphoprotein</keyword>
<evidence type="ECO:0000313" key="5">
    <source>
        <dbReference type="Proteomes" id="UP001197214"/>
    </source>
</evidence>
<gene>
    <name evidence="4" type="ORF">KY084_14005</name>
</gene>
<evidence type="ECO:0000256" key="1">
    <source>
        <dbReference type="ARBA" id="ARBA00022553"/>
    </source>
</evidence>
<reference evidence="4 5" key="1">
    <citation type="submission" date="2021-07" db="EMBL/GenBank/DDBJ databases">
        <title>Stakelama flava sp. nov., a novel endophytic bacterium isolated from branch of Kandelia candel.</title>
        <authorList>
            <person name="Tuo L."/>
        </authorList>
    </citation>
    <scope>NUCLEOTIDE SEQUENCE [LARGE SCALE GENOMIC DNA]</scope>
    <source>
        <strain evidence="4 5">CBK3Z-3</strain>
    </source>
</reference>
<dbReference type="PANTHER" id="PTHR44591">
    <property type="entry name" value="STRESS RESPONSE REGULATOR PROTEIN 1"/>
    <property type="match status" value="1"/>
</dbReference>
<evidence type="ECO:0000256" key="2">
    <source>
        <dbReference type="PROSITE-ProRule" id="PRU00169"/>
    </source>
</evidence>
<sequence>MRILYVDDDPDLRDIAEWALEARDDIDLRMADSGEAAIAMIDDGGWLPHLIVLDARMPPGLDGPQTLALLRTRAALGETRFAFVTAAREEERDQLAALQVDAVLAKPFDPATFADTLAGIVAKSPDSNP</sequence>
<dbReference type="PROSITE" id="PS50110">
    <property type="entry name" value="RESPONSE_REGULATORY"/>
    <property type="match status" value="1"/>
</dbReference>
<evidence type="ECO:0000259" key="3">
    <source>
        <dbReference type="PROSITE" id="PS50110"/>
    </source>
</evidence>
<dbReference type="InterPro" id="IPR050595">
    <property type="entry name" value="Bact_response_regulator"/>
</dbReference>
<dbReference type="Proteomes" id="UP001197214">
    <property type="component" value="Unassembled WGS sequence"/>
</dbReference>
<dbReference type="PANTHER" id="PTHR44591:SF3">
    <property type="entry name" value="RESPONSE REGULATORY DOMAIN-CONTAINING PROTEIN"/>
    <property type="match status" value="1"/>
</dbReference>
<protein>
    <submittedName>
        <fullName evidence="4">Response regulator</fullName>
    </submittedName>
</protein>
<comment type="caution">
    <text evidence="4">The sequence shown here is derived from an EMBL/GenBank/DDBJ whole genome shotgun (WGS) entry which is preliminary data.</text>
</comment>
<dbReference type="InterPro" id="IPR001789">
    <property type="entry name" value="Sig_transdc_resp-reg_receiver"/>
</dbReference>
<organism evidence="4 5">
    <name type="scientific">Stakelama flava</name>
    <dbReference type="NCBI Taxonomy" id="2860338"/>
    <lineage>
        <taxon>Bacteria</taxon>
        <taxon>Pseudomonadati</taxon>
        <taxon>Pseudomonadota</taxon>
        <taxon>Alphaproteobacteria</taxon>
        <taxon>Sphingomonadales</taxon>
        <taxon>Sphingomonadaceae</taxon>
        <taxon>Stakelama</taxon>
    </lineage>
</organism>
<accession>A0ABS6XRF1</accession>